<organism evidence="3 4">
    <name type="scientific">Parasphingorhabdus cellanae</name>
    <dbReference type="NCBI Taxonomy" id="2806553"/>
    <lineage>
        <taxon>Bacteria</taxon>
        <taxon>Pseudomonadati</taxon>
        <taxon>Pseudomonadota</taxon>
        <taxon>Alphaproteobacteria</taxon>
        <taxon>Sphingomonadales</taxon>
        <taxon>Sphingomonadaceae</taxon>
        <taxon>Parasphingorhabdus</taxon>
    </lineage>
</organism>
<keyword evidence="4" id="KW-1185">Reference proteome</keyword>
<proteinExistence type="predicted"/>
<protein>
    <recommendedName>
        <fullName evidence="2">DUF5681 domain-containing protein</fullName>
    </recommendedName>
</protein>
<dbReference type="RefSeq" id="WP_207989451.1">
    <property type="nucleotide sequence ID" value="NZ_CP071794.1"/>
</dbReference>
<evidence type="ECO:0000259" key="2">
    <source>
        <dbReference type="Pfam" id="PF18932"/>
    </source>
</evidence>
<dbReference type="EMBL" id="CP071794">
    <property type="protein sequence ID" value="QTD57180.1"/>
    <property type="molecule type" value="Genomic_DNA"/>
</dbReference>
<reference evidence="3 4" key="1">
    <citation type="submission" date="2021-03" db="EMBL/GenBank/DDBJ databases">
        <title>Complete genome of Parasphingorhabdus_sp.JHSY0214.</title>
        <authorList>
            <person name="Yoo J.H."/>
            <person name="Bae J.W."/>
        </authorList>
    </citation>
    <scope>NUCLEOTIDE SEQUENCE [LARGE SCALE GENOMIC DNA]</scope>
    <source>
        <strain evidence="3 4">JHSY0214</strain>
    </source>
</reference>
<dbReference type="InterPro" id="IPR043736">
    <property type="entry name" value="DUF5681"/>
</dbReference>
<evidence type="ECO:0000256" key="1">
    <source>
        <dbReference type="SAM" id="MobiDB-lite"/>
    </source>
</evidence>
<dbReference type="Proteomes" id="UP000663923">
    <property type="component" value="Chromosome"/>
</dbReference>
<feature type="domain" description="DUF5681" evidence="2">
    <location>
        <begin position="17"/>
        <end position="96"/>
    </location>
</feature>
<evidence type="ECO:0000313" key="4">
    <source>
        <dbReference type="Proteomes" id="UP000663923"/>
    </source>
</evidence>
<name>A0ABX7T9W4_9SPHN</name>
<feature type="region of interest" description="Disordered" evidence="1">
    <location>
        <begin position="1"/>
        <end position="44"/>
    </location>
</feature>
<gene>
    <name evidence="3" type="ORF">J4G78_06450</name>
</gene>
<evidence type="ECO:0000313" key="3">
    <source>
        <dbReference type="EMBL" id="QTD57180.1"/>
    </source>
</evidence>
<accession>A0ABX7T9W4</accession>
<sequence length="302" mass="35119">MSKDDYDIGFGRPPRYTQFRKGQSGNPAGRPKKAQPTAEPIAGEKVDKILRAQLDREIALKGPGGAKTMKVLEAILLAQQKSALAGNSAAQREVLKEARLLEERAYLREQHQRERQEKDFKAALRWKAQQERIWAKAKEGCEPDDPWPHPDDFIIDHHRRTWTIRGPLDPSDVPMYRRIRYLRDYRLYALVAEISGGNDPLLLVAHLTWVILNNMLPRRWQIERDDIDREYMKLLAVPIHQLHARAQAAKRQAELLPEPKLDKKARRETYQIVNKTMQPLLKRKGFRSLAELERECENLGYQ</sequence>
<dbReference type="Pfam" id="PF18932">
    <property type="entry name" value="DUF5681"/>
    <property type="match status" value="1"/>
</dbReference>